<keyword evidence="2" id="KW-1185">Reference proteome</keyword>
<accession>A0A4R6XCS6</accession>
<proteinExistence type="predicted"/>
<sequence length="270" mass="30162">MKRLLKPWVFALLAALSLHAIVFVWLEDEPWHQALPKLTPAHYLEVSLLPSDKSAPPPFETDSDEQVAAPQEATQIQTNAPIKPAEEIQAATDKIEQPSTAVSPTEVGIDNTQDISSAEQERPIAAQPITLKDIYDVTESERYSEQNWKNKSLLDIGPLEASRPKVDPSKDAFSPKFRQAVRQAKRVQEEYSKGIVEETEYPITEDADGTKYVNIKGLCWKMPEPGSMDAWQIVLSGCSGQKEVFRFELNITTDILRSDVFQGLPFGPAE</sequence>
<dbReference type="EMBL" id="SNZA01000003">
    <property type="protein sequence ID" value="TDR13418.1"/>
    <property type="molecule type" value="Genomic_DNA"/>
</dbReference>
<evidence type="ECO:0000313" key="2">
    <source>
        <dbReference type="Proteomes" id="UP000295729"/>
    </source>
</evidence>
<dbReference type="RefSeq" id="WP_133562742.1">
    <property type="nucleotide sequence ID" value="NZ_SNZA01000003.1"/>
</dbReference>
<name>A0A4R6XCS6_9GAMM</name>
<protein>
    <submittedName>
        <fullName evidence="1">Uncharacterized protein</fullName>
    </submittedName>
</protein>
<dbReference type="Proteomes" id="UP000295729">
    <property type="component" value="Unassembled WGS sequence"/>
</dbReference>
<evidence type="ECO:0000313" key="1">
    <source>
        <dbReference type="EMBL" id="TDR13418.1"/>
    </source>
</evidence>
<dbReference type="AlphaFoldDB" id="A0A4R6XCS6"/>
<dbReference type="OrthoDB" id="6107092at2"/>
<reference evidence="1 2" key="1">
    <citation type="submission" date="2019-03" db="EMBL/GenBank/DDBJ databases">
        <title>Genomic Encyclopedia of Type Strains, Phase IV (KMG-IV): sequencing the most valuable type-strain genomes for metagenomic binning, comparative biology and taxonomic classification.</title>
        <authorList>
            <person name="Goeker M."/>
        </authorList>
    </citation>
    <scope>NUCLEOTIDE SEQUENCE [LARGE SCALE GENOMIC DNA]</scope>
    <source>
        <strain evidence="1 2">DSM 5604</strain>
    </source>
</reference>
<organism evidence="1 2">
    <name type="scientific">Marinomonas communis</name>
    <dbReference type="NCBI Taxonomy" id="28254"/>
    <lineage>
        <taxon>Bacteria</taxon>
        <taxon>Pseudomonadati</taxon>
        <taxon>Pseudomonadota</taxon>
        <taxon>Gammaproteobacteria</taxon>
        <taxon>Oceanospirillales</taxon>
        <taxon>Oceanospirillaceae</taxon>
        <taxon>Marinomonas</taxon>
    </lineage>
</organism>
<gene>
    <name evidence="1" type="ORF">C8D85_2300</name>
</gene>
<comment type="caution">
    <text evidence="1">The sequence shown here is derived from an EMBL/GenBank/DDBJ whole genome shotgun (WGS) entry which is preliminary data.</text>
</comment>